<dbReference type="EMBL" id="QGAC01000013">
    <property type="protein sequence ID" value="TKJ89070.1"/>
    <property type="molecule type" value="Genomic_DNA"/>
</dbReference>
<name>A0A4U3F7G6_9GAMM</name>
<dbReference type="AlphaFoldDB" id="A0A4U3F7G6"/>
<evidence type="ECO:0000313" key="1">
    <source>
        <dbReference type="EMBL" id="TKJ89070.1"/>
    </source>
</evidence>
<dbReference type="Proteomes" id="UP000306393">
    <property type="component" value="Unassembled WGS sequence"/>
</dbReference>
<gene>
    <name evidence="1" type="ORF">EpCFBP13511_14580</name>
</gene>
<reference evidence="1 2" key="1">
    <citation type="journal article" date="2019" name="Sci. Rep.">
        <title>Differences in resource use lead to coexistence of seed-transmitted microbial populations.</title>
        <authorList>
            <person name="Torres-Cortes G."/>
            <person name="Garcia B.J."/>
            <person name="Compant S."/>
            <person name="Rezki S."/>
            <person name="Jones P."/>
            <person name="Preveaux A."/>
            <person name="Briand M."/>
            <person name="Roulet A."/>
            <person name="Bouchez O."/>
            <person name="Jacobson D."/>
            <person name="Barret M."/>
        </authorList>
    </citation>
    <scope>NUCLEOTIDE SEQUENCE [LARGE SCALE GENOMIC DNA]</scope>
    <source>
        <strain evidence="1 2">CFBP13511</strain>
    </source>
</reference>
<comment type="caution">
    <text evidence="1">The sequence shown here is derived from an EMBL/GenBank/DDBJ whole genome shotgun (WGS) entry which is preliminary data.</text>
</comment>
<organism evidence="1 2">
    <name type="scientific">Erwinia persicina</name>
    <dbReference type="NCBI Taxonomy" id="55211"/>
    <lineage>
        <taxon>Bacteria</taxon>
        <taxon>Pseudomonadati</taxon>
        <taxon>Pseudomonadota</taxon>
        <taxon>Gammaproteobacteria</taxon>
        <taxon>Enterobacterales</taxon>
        <taxon>Erwiniaceae</taxon>
        <taxon>Erwinia</taxon>
    </lineage>
</organism>
<evidence type="ECO:0000313" key="2">
    <source>
        <dbReference type="Proteomes" id="UP000306393"/>
    </source>
</evidence>
<accession>A0A4U3F7G6</accession>
<protein>
    <submittedName>
        <fullName evidence="1">Uncharacterized protein</fullName>
    </submittedName>
</protein>
<proteinExistence type="predicted"/>
<dbReference type="RefSeq" id="WP_137269516.1">
    <property type="nucleotide sequence ID" value="NZ_QGAC01000013.1"/>
</dbReference>
<sequence length="63" mass="6137">MVIITMVAICAVPGGGGARGHCPGSGTTGLNSGGCQPDLPSLSRCGVSANVPTTVPVARRFLA</sequence>